<comment type="catalytic activity">
    <reaction evidence="3 4">
        <text>RX + glutathione = an S-substituted glutathione + a halide anion + H(+)</text>
        <dbReference type="Rhea" id="RHEA:16437"/>
        <dbReference type="ChEBI" id="CHEBI:15378"/>
        <dbReference type="ChEBI" id="CHEBI:16042"/>
        <dbReference type="ChEBI" id="CHEBI:17792"/>
        <dbReference type="ChEBI" id="CHEBI:57925"/>
        <dbReference type="ChEBI" id="CHEBI:90779"/>
        <dbReference type="EC" id="2.5.1.18"/>
    </reaction>
</comment>
<dbReference type="PANTHER" id="PTHR11260:SF753">
    <property type="entry name" value="GLUTATHIONE TRANSFERASE"/>
    <property type="match status" value="1"/>
</dbReference>
<evidence type="ECO:0000256" key="3">
    <source>
        <dbReference type="ARBA" id="ARBA00047960"/>
    </source>
</evidence>
<accession>A0A9I9CDD5</accession>
<dbReference type="SUPFAM" id="SSF52833">
    <property type="entry name" value="Thioredoxin-like"/>
    <property type="match status" value="1"/>
</dbReference>
<keyword evidence="1 4" id="KW-0808">Transferase</keyword>
<dbReference type="GO" id="GO:0005829">
    <property type="term" value="C:cytosol"/>
    <property type="evidence" value="ECO:0007669"/>
    <property type="project" value="UniProtKB-SubCell"/>
</dbReference>
<dbReference type="InterPro" id="IPR004045">
    <property type="entry name" value="Glutathione_S-Trfase_N"/>
</dbReference>
<dbReference type="PANTHER" id="PTHR11260">
    <property type="entry name" value="GLUTATHIONE S-TRANSFERASE, GST, SUPERFAMILY, GST DOMAIN CONTAINING"/>
    <property type="match status" value="1"/>
</dbReference>
<dbReference type="InterPro" id="IPR045073">
    <property type="entry name" value="Omega/Tau-like"/>
</dbReference>
<dbReference type="CDD" id="cd03058">
    <property type="entry name" value="GST_N_Tau"/>
    <property type="match status" value="1"/>
</dbReference>
<comment type="subcellular location">
    <subcellularLocation>
        <location evidence="4">Cytoplasm</location>
        <location evidence="4">Cytosol</location>
    </subcellularLocation>
</comment>
<dbReference type="SFLD" id="SFLDS00019">
    <property type="entry name" value="Glutathione_Transferase_(cytos"/>
    <property type="match status" value="1"/>
</dbReference>
<dbReference type="Gene3D" id="1.20.1050.10">
    <property type="match status" value="1"/>
</dbReference>
<dbReference type="PROSITE" id="PS50404">
    <property type="entry name" value="GST_NTER"/>
    <property type="match status" value="1"/>
</dbReference>
<dbReference type="EnsemblPlants" id="MELO3C001977.2.1">
    <property type="protein sequence ID" value="MELO3C001977.2.1"/>
    <property type="gene ID" value="MELO3C001977.2"/>
</dbReference>
<name>A0A9I9CDD5_CUCME</name>
<comment type="similarity">
    <text evidence="2">Belongs to the GST superfamily. Tau family.</text>
</comment>
<dbReference type="SFLD" id="SFLDG00358">
    <property type="entry name" value="Main_(cytGST)"/>
    <property type="match status" value="1"/>
</dbReference>
<evidence type="ECO:0000259" key="5">
    <source>
        <dbReference type="PROSITE" id="PS50404"/>
    </source>
</evidence>
<protein>
    <recommendedName>
        <fullName evidence="4">Glutathione S-transferase</fullName>
        <ecNumber evidence="4">2.5.1.18</ecNumber>
    </recommendedName>
</protein>
<reference evidence="6" key="1">
    <citation type="submission" date="2023-03" db="UniProtKB">
        <authorList>
            <consortium name="EnsemblPlants"/>
        </authorList>
    </citation>
    <scope>IDENTIFICATION</scope>
</reference>
<dbReference type="EC" id="2.5.1.18" evidence="4"/>
<feature type="domain" description="GST N-terminal" evidence="5">
    <location>
        <begin position="5"/>
        <end position="84"/>
    </location>
</feature>
<sequence length="202" mass="23344">MTEENKVVLYGYWACPFVKRVELTLKIKGIPFDYVEEDFLNKSPELLKLNPVYRKVPVLVHNGRSICESAIISEYIEEVWNNNGPSLLPQDPYKRSQIQFWADFVQNQTNYQSNSTQTRMTKAFTISTSPSTQYPKKINFINGRGEESGGSWNVGYPSFCRKKRRSQLPNCILMVDQIESTFNYKGDRSFQRKDYGSSHGAI</sequence>
<dbReference type="FunFam" id="3.40.30.10:FF:000044">
    <property type="entry name" value="Glutathione S-transferase GSTU6"/>
    <property type="match status" value="1"/>
</dbReference>
<keyword evidence="4" id="KW-0963">Cytoplasm</keyword>
<dbReference type="Gene3D" id="3.40.30.10">
    <property type="entry name" value="Glutaredoxin"/>
    <property type="match status" value="1"/>
</dbReference>
<proteinExistence type="inferred from homology"/>
<organism evidence="6">
    <name type="scientific">Cucumis melo</name>
    <name type="common">Muskmelon</name>
    <dbReference type="NCBI Taxonomy" id="3656"/>
    <lineage>
        <taxon>Eukaryota</taxon>
        <taxon>Viridiplantae</taxon>
        <taxon>Streptophyta</taxon>
        <taxon>Embryophyta</taxon>
        <taxon>Tracheophyta</taxon>
        <taxon>Spermatophyta</taxon>
        <taxon>Magnoliopsida</taxon>
        <taxon>eudicotyledons</taxon>
        <taxon>Gunneridae</taxon>
        <taxon>Pentapetalae</taxon>
        <taxon>rosids</taxon>
        <taxon>fabids</taxon>
        <taxon>Cucurbitales</taxon>
        <taxon>Cucurbitaceae</taxon>
        <taxon>Benincaseae</taxon>
        <taxon>Cucumis</taxon>
    </lineage>
</organism>
<dbReference type="GO" id="GO:0004364">
    <property type="term" value="F:glutathione transferase activity"/>
    <property type="evidence" value="ECO:0007669"/>
    <property type="project" value="UniProtKB-UniRule"/>
</dbReference>
<dbReference type="GO" id="GO:0006749">
    <property type="term" value="P:glutathione metabolic process"/>
    <property type="evidence" value="ECO:0007669"/>
    <property type="project" value="TreeGrafter"/>
</dbReference>
<evidence type="ECO:0000313" key="6">
    <source>
        <dbReference type="EnsemblPlants" id="MELO3C001977.2.1"/>
    </source>
</evidence>
<dbReference type="PROSITE" id="PS51354">
    <property type="entry name" value="GLUTAREDOXIN_2"/>
    <property type="match status" value="1"/>
</dbReference>
<evidence type="ECO:0000256" key="4">
    <source>
        <dbReference type="RuleBase" id="RU369102"/>
    </source>
</evidence>
<dbReference type="InterPro" id="IPR040079">
    <property type="entry name" value="Glutathione_S-Trfase"/>
</dbReference>
<evidence type="ECO:0000256" key="1">
    <source>
        <dbReference type="ARBA" id="ARBA00022679"/>
    </source>
</evidence>
<dbReference type="Pfam" id="PF13417">
    <property type="entry name" value="GST_N_3"/>
    <property type="match status" value="1"/>
</dbReference>
<dbReference type="AlphaFoldDB" id="A0A9I9CDD5"/>
<comment type="function">
    <text evidence="4">Is involved in the conjugation of reduced glutathione to a wide number of exogenous and endogenous hydrophobic electrophiles.</text>
</comment>
<evidence type="ECO:0000256" key="2">
    <source>
        <dbReference type="ARBA" id="ARBA00025743"/>
    </source>
</evidence>
<dbReference type="Gramene" id="MELO3C001977.2.1">
    <property type="protein sequence ID" value="MELO3C001977.2.1"/>
    <property type="gene ID" value="MELO3C001977.2"/>
</dbReference>
<dbReference type="InterPro" id="IPR036249">
    <property type="entry name" value="Thioredoxin-like_sf"/>
</dbReference>